<feature type="domain" description="Glycosyltransferase 2-like" evidence="1">
    <location>
        <begin position="6"/>
        <end position="140"/>
    </location>
</feature>
<name>A0AAN4ZYR2_9RHOB</name>
<evidence type="ECO:0000313" key="2">
    <source>
        <dbReference type="EMBL" id="GHD98587.1"/>
    </source>
</evidence>
<protein>
    <submittedName>
        <fullName evidence="3">Glycosyl transferase family 2</fullName>
    </submittedName>
</protein>
<dbReference type="EMBL" id="FNOB01000001">
    <property type="protein sequence ID" value="SDW10349.1"/>
    <property type="molecule type" value="Genomic_DNA"/>
</dbReference>
<dbReference type="PANTHER" id="PTHR43685">
    <property type="entry name" value="GLYCOSYLTRANSFERASE"/>
    <property type="match status" value="1"/>
</dbReference>
<dbReference type="EMBL" id="BNAB01000001">
    <property type="protein sequence ID" value="GHD98587.1"/>
    <property type="molecule type" value="Genomic_DNA"/>
</dbReference>
<dbReference type="Gene3D" id="3.90.550.10">
    <property type="entry name" value="Spore Coat Polysaccharide Biosynthesis Protein SpsA, Chain A"/>
    <property type="match status" value="1"/>
</dbReference>
<dbReference type="AlphaFoldDB" id="A0AAN4ZYR2"/>
<dbReference type="PANTHER" id="PTHR43685:SF3">
    <property type="entry name" value="SLR2126 PROTEIN"/>
    <property type="match status" value="1"/>
</dbReference>
<organism evidence="2 5">
    <name type="scientific">Allgaiera indica</name>
    <dbReference type="NCBI Taxonomy" id="765699"/>
    <lineage>
        <taxon>Bacteria</taxon>
        <taxon>Pseudomonadati</taxon>
        <taxon>Pseudomonadota</taxon>
        <taxon>Alphaproteobacteria</taxon>
        <taxon>Rhodobacterales</taxon>
        <taxon>Paracoccaceae</taxon>
        <taxon>Allgaiera</taxon>
    </lineage>
</organism>
<keyword evidence="4" id="KW-1185">Reference proteome</keyword>
<dbReference type="Pfam" id="PF00535">
    <property type="entry name" value="Glycos_transf_2"/>
    <property type="match status" value="1"/>
</dbReference>
<dbReference type="GO" id="GO:0016740">
    <property type="term" value="F:transferase activity"/>
    <property type="evidence" value="ECO:0007669"/>
    <property type="project" value="UniProtKB-KW"/>
</dbReference>
<keyword evidence="3" id="KW-0808">Transferase</keyword>
<dbReference type="Proteomes" id="UP000634647">
    <property type="component" value="Unassembled WGS sequence"/>
</dbReference>
<dbReference type="RefSeq" id="WP_035843253.1">
    <property type="nucleotide sequence ID" value="NZ_BNAB01000001.1"/>
</dbReference>
<proteinExistence type="predicted"/>
<reference evidence="2" key="1">
    <citation type="journal article" date="2014" name="Int. J. Syst. Evol. Microbiol.">
        <title>Complete genome sequence of Corynebacterium casei LMG S-19264T (=DSM 44701T), isolated from a smear-ripened cheese.</title>
        <authorList>
            <consortium name="US DOE Joint Genome Institute (JGI-PGF)"/>
            <person name="Walter F."/>
            <person name="Albersmeier A."/>
            <person name="Kalinowski J."/>
            <person name="Ruckert C."/>
        </authorList>
    </citation>
    <scope>NUCLEOTIDE SEQUENCE</scope>
    <source>
        <strain evidence="2">CGMCC 1.10859</strain>
    </source>
</reference>
<dbReference type="Proteomes" id="UP000199541">
    <property type="component" value="Unassembled WGS sequence"/>
</dbReference>
<dbReference type="CDD" id="cd00761">
    <property type="entry name" value="Glyco_tranf_GTA_type"/>
    <property type="match status" value="1"/>
</dbReference>
<reference evidence="2" key="3">
    <citation type="submission" date="2023-06" db="EMBL/GenBank/DDBJ databases">
        <authorList>
            <person name="Sun Q."/>
            <person name="Zhou Y."/>
        </authorList>
    </citation>
    <scope>NUCLEOTIDE SEQUENCE</scope>
    <source>
        <strain evidence="2">CGMCC 1.10859</strain>
    </source>
</reference>
<evidence type="ECO:0000313" key="3">
    <source>
        <dbReference type="EMBL" id="SDW10349.1"/>
    </source>
</evidence>
<accession>A0AAN4ZYR2</accession>
<dbReference type="InterPro" id="IPR001173">
    <property type="entry name" value="Glyco_trans_2-like"/>
</dbReference>
<evidence type="ECO:0000259" key="1">
    <source>
        <dbReference type="Pfam" id="PF00535"/>
    </source>
</evidence>
<evidence type="ECO:0000313" key="5">
    <source>
        <dbReference type="Proteomes" id="UP000634647"/>
    </source>
</evidence>
<sequence length="298" mass="32156">MALHFSIVIPTYRRPGDLSALLALLAPQVAAFGADCEVIVVDNCPDASSRATVAAAPMPATYRHEPRAGVAHARNTGVASARGRHVIFIDDDQRPVPDWLTSLAQLADAGHAAVFGPVRPTFETPPPVHLRTALEPLFTREMGVATGTDISDRRAYLGTGNSMFERARCFTRRTPFDPRFNRGGEDVWFLRGLVQDTGVRLTWCEEAAVDETVPAARMTAAYVRARRFRNGQLRCIVEAGGGNRAAVLFWMAAGGAQALGYGLGAAAVLPFDRRAFDGLRARAAGGLGKLMWWWPAGG</sequence>
<dbReference type="InterPro" id="IPR029044">
    <property type="entry name" value="Nucleotide-diphossugar_trans"/>
</dbReference>
<dbReference type="InterPro" id="IPR050834">
    <property type="entry name" value="Glycosyltransf_2"/>
</dbReference>
<evidence type="ECO:0000313" key="4">
    <source>
        <dbReference type="Proteomes" id="UP000199541"/>
    </source>
</evidence>
<dbReference type="SUPFAM" id="SSF53448">
    <property type="entry name" value="Nucleotide-diphospho-sugar transferases"/>
    <property type="match status" value="1"/>
</dbReference>
<comment type="caution">
    <text evidence="2">The sequence shown here is derived from an EMBL/GenBank/DDBJ whole genome shotgun (WGS) entry which is preliminary data.</text>
</comment>
<reference evidence="3 4" key="2">
    <citation type="submission" date="2016-10" db="EMBL/GenBank/DDBJ databases">
        <authorList>
            <person name="Varghese N."/>
            <person name="Submissions S."/>
        </authorList>
    </citation>
    <scope>NUCLEOTIDE SEQUENCE [LARGE SCALE GENOMIC DNA]</scope>
    <source>
        <strain evidence="3 4">DSM 24802</strain>
    </source>
</reference>
<gene>
    <name evidence="2" type="ORF">GCM10008024_02700</name>
    <name evidence="3" type="ORF">SAMN05444006_101277</name>
</gene>